<dbReference type="InterPro" id="IPR006311">
    <property type="entry name" value="TAT_signal"/>
</dbReference>
<accession>A0ABN3NEM4</accession>
<reference evidence="3 4" key="1">
    <citation type="journal article" date="2019" name="Int. J. Syst. Evol. Microbiol.">
        <title>The Global Catalogue of Microorganisms (GCM) 10K type strain sequencing project: providing services to taxonomists for standard genome sequencing and annotation.</title>
        <authorList>
            <consortium name="The Broad Institute Genomics Platform"/>
            <consortium name="The Broad Institute Genome Sequencing Center for Infectious Disease"/>
            <person name="Wu L."/>
            <person name="Ma J."/>
        </authorList>
    </citation>
    <scope>NUCLEOTIDE SEQUENCE [LARGE SCALE GENOMIC DNA]</scope>
    <source>
        <strain evidence="3 4">JCM 4395</strain>
    </source>
</reference>
<evidence type="ECO:0000313" key="4">
    <source>
        <dbReference type="Proteomes" id="UP001501777"/>
    </source>
</evidence>
<sequence>MTSATFTRPARTVSRRQLRIAAAAAGLAGALVLTACSSGGGSKDDSSSSPSASASASASTSTAGTGGGTGGTTSASDSMQGSWLATTGGKAVALVITGKQAGLFSTGGSVCSGTAGKEAGMQMIHLTCTKGGKERATGMVDSVSRSSLKITWSGTVGKETYTKAEGGTLPSGLPTANLGQ</sequence>
<gene>
    <name evidence="3" type="ORF">GCM10010276_82410</name>
</gene>
<dbReference type="EMBL" id="BAAASG010000027">
    <property type="protein sequence ID" value="GAA2519815.1"/>
    <property type="molecule type" value="Genomic_DNA"/>
</dbReference>
<protein>
    <recommendedName>
        <fullName evidence="5">Lipoprotein</fullName>
    </recommendedName>
</protein>
<dbReference type="PROSITE" id="PS51318">
    <property type="entry name" value="TAT"/>
    <property type="match status" value="1"/>
</dbReference>
<name>A0ABN3NEM4_STRLO</name>
<evidence type="ECO:0008006" key="5">
    <source>
        <dbReference type="Google" id="ProtNLM"/>
    </source>
</evidence>
<comment type="caution">
    <text evidence="3">The sequence shown here is derived from an EMBL/GenBank/DDBJ whole genome shotgun (WGS) entry which is preliminary data.</text>
</comment>
<organism evidence="3 4">
    <name type="scientific">Streptomyces longisporus</name>
    <dbReference type="NCBI Taxonomy" id="1948"/>
    <lineage>
        <taxon>Bacteria</taxon>
        <taxon>Bacillati</taxon>
        <taxon>Actinomycetota</taxon>
        <taxon>Actinomycetes</taxon>
        <taxon>Kitasatosporales</taxon>
        <taxon>Streptomycetaceae</taxon>
        <taxon>Streptomyces</taxon>
    </lineage>
</organism>
<keyword evidence="4" id="KW-1185">Reference proteome</keyword>
<feature type="compositionally biased region" description="Low complexity" evidence="1">
    <location>
        <begin position="47"/>
        <end position="63"/>
    </location>
</feature>
<evidence type="ECO:0000256" key="2">
    <source>
        <dbReference type="SAM" id="SignalP"/>
    </source>
</evidence>
<keyword evidence="2" id="KW-0732">Signal</keyword>
<dbReference type="Proteomes" id="UP001501777">
    <property type="component" value="Unassembled WGS sequence"/>
</dbReference>
<evidence type="ECO:0000313" key="3">
    <source>
        <dbReference type="EMBL" id="GAA2519815.1"/>
    </source>
</evidence>
<feature type="region of interest" description="Disordered" evidence="1">
    <location>
        <begin position="40"/>
        <end position="80"/>
    </location>
</feature>
<proteinExistence type="predicted"/>
<dbReference type="RefSeq" id="WP_344406278.1">
    <property type="nucleotide sequence ID" value="NZ_BAAASG010000027.1"/>
</dbReference>
<feature type="chain" id="PRO_5047203692" description="Lipoprotein" evidence="2">
    <location>
        <begin position="36"/>
        <end position="180"/>
    </location>
</feature>
<evidence type="ECO:0000256" key="1">
    <source>
        <dbReference type="SAM" id="MobiDB-lite"/>
    </source>
</evidence>
<feature type="signal peptide" evidence="2">
    <location>
        <begin position="1"/>
        <end position="35"/>
    </location>
</feature>